<accession>A0A921SN29</accession>
<gene>
    <name evidence="2" type="ORF">K8V08_03470</name>
</gene>
<dbReference type="Pfam" id="PF13510">
    <property type="entry name" value="Fer2_4"/>
    <property type="match status" value="1"/>
</dbReference>
<evidence type="ECO:0000313" key="3">
    <source>
        <dbReference type="Proteomes" id="UP000784435"/>
    </source>
</evidence>
<dbReference type="AlphaFoldDB" id="A0A921SN29"/>
<keyword evidence="1" id="KW-0560">Oxidoreductase</keyword>
<sequence>MTTSTRLPGATGIDAGRPISFSLDGASYSGFSGDTIASALIAAGRLDCGASTYLGRPR</sequence>
<organism evidence="2 3">
    <name type="scientific">Brevibacterium senegalense</name>
    <dbReference type="NCBI Taxonomy" id="1033736"/>
    <lineage>
        <taxon>Bacteria</taxon>
        <taxon>Bacillati</taxon>
        <taxon>Actinomycetota</taxon>
        <taxon>Actinomycetes</taxon>
        <taxon>Micrococcales</taxon>
        <taxon>Brevibacteriaceae</taxon>
        <taxon>Brevibacterium</taxon>
    </lineage>
</organism>
<dbReference type="GO" id="GO:0016491">
    <property type="term" value="F:oxidoreductase activity"/>
    <property type="evidence" value="ECO:0007669"/>
    <property type="project" value="UniProtKB-KW"/>
</dbReference>
<dbReference type="EMBL" id="DYUK01000078">
    <property type="protein sequence ID" value="HJG79451.1"/>
    <property type="molecule type" value="Genomic_DNA"/>
</dbReference>
<dbReference type="Gene3D" id="3.10.20.440">
    <property type="entry name" value="2Fe-2S iron-sulphur cluster binding domain, sarcosine oxidase, alpha subunit, N-terminal domain"/>
    <property type="match status" value="1"/>
</dbReference>
<reference evidence="2" key="1">
    <citation type="journal article" date="2021" name="PeerJ">
        <title>Extensive microbial diversity within the chicken gut microbiome revealed by metagenomics and culture.</title>
        <authorList>
            <person name="Gilroy R."/>
            <person name="Ravi A."/>
            <person name="Getino M."/>
            <person name="Pursley I."/>
            <person name="Horton D.L."/>
            <person name="Alikhan N.F."/>
            <person name="Baker D."/>
            <person name="Gharbi K."/>
            <person name="Hall N."/>
            <person name="Watson M."/>
            <person name="Adriaenssens E.M."/>
            <person name="Foster-Nyarko E."/>
            <person name="Jarju S."/>
            <person name="Secka A."/>
            <person name="Antonio M."/>
            <person name="Oren A."/>
            <person name="Chaudhuri R.R."/>
            <person name="La Ragione R."/>
            <person name="Hildebrand F."/>
            <person name="Pallen M.J."/>
        </authorList>
    </citation>
    <scope>NUCLEOTIDE SEQUENCE</scope>
    <source>
        <strain evidence="2">ChiGjej5B5-7349</strain>
    </source>
</reference>
<reference evidence="2" key="2">
    <citation type="submission" date="2021-09" db="EMBL/GenBank/DDBJ databases">
        <authorList>
            <person name="Gilroy R."/>
        </authorList>
    </citation>
    <scope>NUCLEOTIDE SEQUENCE</scope>
    <source>
        <strain evidence="2">ChiGjej5B5-7349</strain>
    </source>
</reference>
<comment type="caution">
    <text evidence="2">The sequence shown here is derived from an EMBL/GenBank/DDBJ whole genome shotgun (WGS) entry which is preliminary data.</text>
</comment>
<evidence type="ECO:0000256" key="1">
    <source>
        <dbReference type="ARBA" id="ARBA00023002"/>
    </source>
</evidence>
<dbReference type="InterPro" id="IPR042204">
    <property type="entry name" value="2Fe-2S-bd_N"/>
</dbReference>
<dbReference type="Proteomes" id="UP000784435">
    <property type="component" value="Unassembled WGS sequence"/>
</dbReference>
<feature type="non-terminal residue" evidence="2">
    <location>
        <position position="58"/>
    </location>
</feature>
<name>A0A921SN29_9MICO</name>
<proteinExistence type="predicted"/>
<protein>
    <submittedName>
        <fullName evidence="2">(2Fe-2S)-binding protein</fullName>
    </submittedName>
</protein>
<evidence type="ECO:0000313" key="2">
    <source>
        <dbReference type="EMBL" id="HJG79451.1"/>
    </source>
</evidence>